<feature type="region of interest" description="Disordered" evidence="11">
    <location>
        <begin position="210"/>
        <end position="347"/>
    </location>
</feature>
<dbReference type="GO" id="GO:0097712">
    <property type="term" value="P:vesicle targeting, trans-Golgi to periciliary membrane compartment"/>
    <property type="evidence" value="ECO:0007669"/>
    <property type="project" value="TreeGrafter"/>
</dbReference>
<evidence type="ECO:0000313" key="13">
    <source>
        <dbReference type="Proteomes" id="UP001165080"/>
    </source>
</evidence>
<dbReference type="GO" id="GO:0034454">
    <property type="term" value="P:microtubule anchoring at centrosome"/>
    <property type="evidence" value="ECO:0007669"/>
    <property type="project" value="TreeGrafter"/>
</dbReference>
<comment type="similarity">
    <text evidence="4">Belongs to the CEP19 family.</text>
</comment>
<evidence type="ECO:0000256" key="9">
    <source>
        <dbReference type="ARBA" id="ARBA00023212"/>
    </source>
</evidence>
<keyword evidence="7" id="KW-0970">Cilium biogenesis/degradation</keyword>
<feature type="compositionally biased region" description="Low complexity" evidence="11">
    <location>
        <begin position="174"/>
        <end position="185"/>
    </location>
</feature>
<reference evidence="12 13" key="1">
    <citation type="journal article" date="2023" name="Commun. Biol.">
        <title>Reorganization of the ancestral sex-determining regions during the evolution of trioecy in Pleodorina starrii.</title>
        <authorList>
            <person name="Takahashi K."/>
            <person name="Suzuki S."/>
            <person name="Kawai-Toyooka H."/>
            <person name="Yamamoto K."/>
            <person name="Hamaji T."/>
            <person name="Ootsuki R."/>
            <person name="Yamaguchi H."/>
            <person name="Kawachi M."/>
            <person name="Higashiyama T."/>
            <person name="Nozaki H."/>
        </authorList>
    </citation>
    <scope>NUCLEOTIDE SEQUENCE [LARGE SCALE GENOMIC DNA]</scope>
    <source>
        <strain evidence="12 13">NIES-4479</strain>
    </source>
</reference>
<accession>A0A9W6F3Q2</accession>
<comment type="subcellular location">
    <subcellularLocation>
        <location evidence="2">Cytoplasm</location>
        <location evidence="2">Cytoskeleton</location>
        <location evidence="2">Cilium basal body</location>
    </subcellularLocation>
    <subcellularLocation>
        <location evidence="1">Cytoplasm</location>
        <location evidence="1">Cytoskeleton</location>
        <location evidence="1">Microtubule organizing center</location>
        <location evidence="1">Centrosome</location>
        <location evidence="1">Centriole</location>
    </subcellularLocation>
    <subcellularLocation>
        <location evidence="3">Cytoplasm</location>
        <location evidence="3">Cytoskeleton</location>
        <location evidence="3">Spindle</location>
    </subcellularLocation>
</comment>
<evidence type="ECO:0000256" key="10">
    <source>
        <dbReference type="ARBA" id="ARBA00023273"/>
    </source>
</evidence>
<sequence>MPSTVSNTTVNPAPENGASRMEGAAECDGTYRAKRYALKYQPPCVFLEYEDTTKRRRVRAVKLDGVKPNVDVDRLTRKVIRSFPRRLDPNSVKYDQVRRLVVSLVDFLNGSGTNGTDGVASAAAGAAPGRNGTTPHVPSRLGPGGGAGARAPGRLSNLPANGSHEGGANGLNGSSVASPMPSASPRGADPRIGPAARVAMAGRTANYRGSVESTMSRFSTSTASASGSGSSSGEVTEEEEAGTDGGGGMGRSASESGLASALDELEKEMAAGPGSTSDLSMTMPTNGVVSAGASSSSLDTDSRGSSFSVRDRPLPPLPAKLPPVGAAAAGAGPGAAAGAAAGAGAASKTRFAAEAEKLVIGLEVTDDLDLNKVTEVELKMAKQAMEADFMKNQLRPGDPGYVYDKQEDFGPPTEVNDWDDSGDEEEEPSEEPEVDWADIHATVSKPKGAVTSVQVRAGMSSGSDNGSKNGQSPYNSNDWP</sequence>
<feature type="compositionally biased region" description="Polar residues" evidence="11">
    <location>
        <begin position="460"/>
        <end position="480"/>
    </location>
</feature>
<keyword evidence="9" id="KW-0206">Cytoskeleton</keyword>
<feature type="compositionally biased region" description="Low complexity" evidence="11">
    <location>
        <begin position="290"/>
        <end position="308"/>
    </location>
</feature>
<protein>
    <recommendedName>
        <fullName evidence="5">Centrosomal protein of 19 kDa</fullName>
    </recommendedName>
</protein>
<feature type="compositionally biased region" description="Acidic residues" evidence="11">
    <location>
        <begin position="416"/>
        <end position="436"/>
    </location>
</feature>
<feature type="region of interest" description="Disordered" evidence="11">
    <location>
        <begin position="390"/>
        <end position="480"/>
    </location>
</feature>
<feature type="compositionally biased region" description="Low complexity" evidence="11">
    <location>
        <begin position="119"/>
        <end position="132"/>
    </location>
</feature>
<dbReference type="GO" id="GO:0036064">
    <property type="term" value="C:ciliary basal body"/>
    <property type="evidence" value="ECO:0007669"/>
    <property type="project" value="TreeGrafter"/>
</dbReference>
<keyword evidence="6" id="KW-0963">Cytoplasm</keyword>
<keyword evidence="13" id="KW-1185">Reference proteome</keyword>
<dbReference type="AlphaFoldDB" id="A0A9W6F3Q2"/>
<dbReference type="GO" id="GO:0005814">
    <property type="term" value="C:centriole"/>
    <property type="evidence" value="ECO:0007669"/>
    <property type="project" value="UniProtKB-SubCell"/>
</dbReference>
<evidence type="ECO:0000313" key="12">
    <source>
        <dbReference type="EMBL" id="GLC54705.1"/>
    </source>
</evidence>
<keyword evidence="10" id="KW-0966">Cell projection</keyword>
<dbReference type="Pfam" id="PF14933">
    <property type="entry name" value="CEP19"/>
    <property type="match status" value="1"/>
</dbReference>
<gene>
    <name evidence="12" type="primary">PLESTBF000442</name>
    <name evidence="12" type="ORF">PLESTB_000897400</name>
</gene>
<comment type="caution">
    <text evidence="12">The sequence shown here is derived from an EMBL/GenBank/DDBJ whole genome shotgun (WGS) entry which is preliminary data.</text>
</comment>
<evidence type="ECO:0000256" key="7">
    <source>
        <dbReference type="ARBA" id="ARBA00022794"/>
    </source>
</evidence>
<evidence type="ECO:0000256" key="6">
    <source>
        <dbReference type="ARBA" id="ARBA00022490"/>
    </source>
</evidence>
<dbReference type="GO" id="GO:0000922">
    <property type="term" value="C:spindle pole"/>
    <property type="evidence" value="ECO:0007669"/>
    <property type="project" value="TreeGrafter"/>
</dbReference>
<evidence type="ECO:0000256" key="2">
    <source>
        <dbReference type="ARBA" id="ARBA00004120"/>
    </source>
</evidence>
<dbReference type="InterPro" id="IPR029412">
    <property type="entry name" value="CEP19"/>
</dbReference>
<keyword evidence="8" id="KW-0969">Cilium</keyword>
<dbReference type="EMBL" id="BRXU01000011">
    <property type="protein sequence ID" value="GLC54705.1"/>
    <property type="molecule type" value="Genomic_DNA"/>
</dbReference>
<feature type="compositionally biased region" description="Low complexity" evidence="11">
    <location>
        <begin position="219"/>
        <end position="234"/>
    </location>
</feature>
<feature type="compositionally biased region" description="Polar residues" evidence="11">
    <location>
        <begin position="1"/>
        <end position="11"/>
    </location>
</feature>
<evidence type="ECO:0000256" key="4">
    <source>
        <dbReference type="ARBA" id="ARBA00009371"/>
    </source>
</evidence>
<evidence type="ECO:0000256" key="11">
    <source>
        <dbReference type="SAM" id="MobiDB-lite"/>
    </source>
</evidence>
<feature type="region of interest" description="Disordered" evidence="11">
    <location>
        <begin position="1"/>
        <end position="21"/>
    </location>
</feature>
<dbReference type="Proteomes" id="UP001165080">
    <property type="component" value="Unassembled WGS sequence"/>
</dbReference>
<feature type="region of interest" description="Disordered" evidence="11">
    <location>
        <begin position="119"/>
        <end position="192"/>
    </location>
</feature>
<name>A0A9W6F3Q2_9CHLO</name>
<feature type="compositionally biased region" description="Low complexity" evidence="11">
    <location>
        <begin position="322"/>
        <end position="346"/>
    </location>
</feature>
<evidence type="ECO:0000256" key="8">
    <source>
        <dbReference type="ARBA" id="ARBA00023069"/>
    </source>
</evidence>
<dbReference type="PANTHER" id="PTHR31539">
    <property type="entry name" value="CENTROSOMAL PROTEIN OF 19K CEP19"/>
    <property type="match status" value="1"/>
</dbReference>
<organism evidence="12 13">
    <name type="scientific">Pleodorina starrii</name>
    <dbReference type="NCBI Taxonomy" id="330485"/>
    <lineage>
        <taxon>Eukaryota</taxon>
        <taxon>Viridiplantae</taxon>
        <taxon>Chlorophyta</taxon>
        <taxon>core chlorophytes</taxon>
        <taxon>Chlorophyceae</taxon>
        <taxon>CS clade</taxon>
        <taxon>Chlamydomonadales</taxon>
        <taxon>Volvocaceae</taxon>
        <taxon>Pleodorina</taxon>
    </lineage>
</organism>
<evidence type="ECO:0000256" key="5">
    <source>
        <dbReference type="ARBA" id="ARBA00022015"/>
    </source>
</evidence>
<feature type="compositionally biased region" description="Polar residues" evidence="11">
    <location>
        <begin position="274"/>
        <end position="288"/>
    </location>
</feature>
<evidence type="ECO:0000256" key="3">
    <source>
        <dbReference type="ARBA" id="ARBA00004186"/>
    </source>
</evidence>
<dbReference type="PANTHER" id="PTHR31539:SF1">
    <property type="entry name" value="CENTROSOMAL PROTEIN OF 19 KDA"/>
    <property type="match status" value="1"/>
</dbReference>
<proteinExistence type="inferred from homology"/>
<evidence type="ECO:0000256" key="1">
    <source>
        <dbReference type="ARBA" id="ARBA00004114"/>
    </source>
</evidence>